<dbReference type="Proteomes" id="UP000487117">
    <property type="component" value="Unassembled WGS sequence"/>
</dbReference>
<evidence type="ECO:0000256" key="1">
    <source>
        <dbReference type="SAM" id="Phobius"/>
    </source>
</evidence>
<keyword evidence="1" id="KW-1133">Transmembrane helix</keyword>
<keyword evidence="1" id="KW-0812">Transmembrane</keyword>
<gene>
    <name evidence="2" type="ORF">GAK31_03941</name>
</gene>
<comment type="caution">
    <text evidence="2">The sequence shown here is derived from an EMBL/GenBank/DDBJ whole genome shotgun (WGS) entry which is preliminary data.</text>
</comment>
<evidence type="ECO:0000313" key="3">
    <source>
        <dbReference type="Proteomes" id="UP000487117"/>
    </source>
</evidence>
<reference evidence="3" key="1">
    <citation type="journal article" date="2020" name="MBio">
        <title>Horizontal gene transfer to a defensive symbiont with a reduced genome amongst a multipartite beetle microbiome.</title>
        <authorList>
            <person name="Waterworth S.C."/>
            <person name="Florez L.V."/>
            <person name="Rees E.R."/>
            <person name="Hertweck C."/>
            <person name="Kaltenpoth M."/>
            <person name="Kwan J.C."/>
        </authorList>
    </citation>
    <scope>NUCLEOTIDE SEQUENCE [LARGE SCALE GENOMIC DNA]</scope>
</reference>
<organism evidence="2 3">
    <name type="scientific">Stenotrophomonas maltophilia</name>
    <name type="common">Pseudomonas maltophilia</name>
    <name type="synonym">Xanthomonas maltophilia</name>
    <dbReference type="NCBI Taxonomy" id="40324"/>
    <lineage>
        <taxon>Bacteria</taxon>
        <taxon>Pseudomonadati</taxon>
        <taxon>Pseudomonadota</taxon>
        <taxon>Gammaproteobacteria</taxon>
        <taxon>Lysobacterales</taxon>
        <taxon>Lysobacteraceae</taxon>
        <taxon>Stenotrophomonas</taxon>
        <taxon>Stenotrophomonas maltophilia group</taxon>
    </lineage>
</organism>
<protein>
    <recommendedName>
        <fullName evidence="4">Transmembrane protein</fullName>
    </recommendedName>
</protein>
<feature type="transmembrane region" description="Helical" evidence="1">
    <location>
        <begin position="47"/>
        <end position="68"/>
    </location>
</feature>
<dbReference type="EMBL" id="WNDS01000007">
    <property type="protein sequence ID" value="KAF1012854.1"/>
    <property type="molecule type" value="Genomic_DNA"/>
</dbReference>
<accession>A0A7V8FD30</accession>
<evidence type="ECO:0000313" key="2">
    <source>
        <dbReference type="EMBL" id="KAF1012854.1"/>
    </source>
</evidence>
<evidence type="ECO:0008006" key="4">
    <source>
        <dbReference type="Google" id="ProtNLM"/>
    </source>
</evidence>
<dbReference type="AlphaFoldDB" id="A0A7V8FD30"/>
<proteinExistence type="predicted"/>
<sequence>MSRWNTHVVGAYAPACIGWLLALAAGLRLEQLRPDPLAQSLVPVLRWGVASALLVTLVCIVAASVLLWRSGRRPR</sequence>
<feature type="transmembrane region" description="Helical" evidence="1">
    <location>
        <begin position="7"/>
        <end position="27"/>
    </location>
</feature>
<name>A0A7V8FD30_STEMA</name>
<keyword evidence="1" id="KW-0472">Membrane</keyword>